<proteinExistence type="predicted"/>
<evidence type="ECO:0000256" key="2">
    <source>
        <dbReference type="ARBA" id="ARBA00022837"/>
    </source>
</evidence>
<reference evidence="6" key="2">
    <citation type="submission" date="2022-10" db="EMBL/GenBank/DDBJ databases">
        <authorList>
            <consortium name="ENA_rothamsted_submissions"/>
            <consortium name="culmorum"/>
            <person name="King R."/>
        </authorList>
    </citation>
    <scope>NUCLEOTIDE SEQUENCE</scope>
</reference>
<feature type="signal peptide" evidence="5">
    <location>
        <begin position="1"/>
        <end position="18"/>
    </location>
</feature>
<dbReference type="PANTHER" id="PTHR10342">
    <property type="entry name" value="ARYLSULFATASE"/>
    <property type="match status" value="1"/>
</dbReference>
<evidence type="ECO:0000256" key="5">
    <source>
        <dbReference type="SAM" id="SignalP"/>
    </source>
</evidence>
<accession>A0A9N9WLC4</accession>
<dbReference type="Gene3D" id="3.30.1120.10">
    <property type="match status" value="1"/>
</dbReference>
<dbReference type="Proteomes" id="UP001153620">
    <property type="component" value="Chromosome 1"/>
</dbReference>
<gene>
    <name evidence="6" type="ORF">CHIRRI_LOCUS823</name>
</gene>
<dbReference type="AlphaFoldDB" id="A0A9N9WLC4"/>
<keyword evidence="7" id="KW-1185">Reference proteome</keyword>
<dbReference type="GO" id="GO:0046872">
    <property type="term" value="F:metal ion binding"/>
    <property type="evidence" value="ECO:0007669"/>
    <property type="project" value="UniProtKB-KW"/>
</dbReference>
<keyword evidence="1" id="KW-0479">Metal-binding</keyword>
<keyword evidence="5" id="KW-0732">Signal</keyword>
<feature type="transmembrane region" description="Helical" evidence="4">
    <location>
        <begin position="444"/>
        <end position="465"/>
    </location>
</feature>
<keyword evidence="3" id="KW-0325">Glycoprotein</keyword>
<keyword evidence="2" id="KW-0106">Calcium</keyword>
<reference evidence="6" key="1">
    <citation type="submission" date="2022-01" db="EMBL/GenBank/DDBJ databases">
        <authorList>
            <person name="King R."/>
        </authorList>
    </citation>
    <scope>NUCLEOTIDE SEQUENCE</scope>
</reference>
<sequence>MMLKLSFLLLALTHIVVSNIIINDTKHPNVVLLHVNNLNWNDLGIHVNQVDNENSTPNIDRLAYAGIILNHFYSSGGSESLYSGCYKRSSYGNPNLMSTYFERNGYNVNFLSSKNYTSAGLFYNTIFESITNDNEPFLISIDFGYLGYDIKISILDDIVGTIVSKLHEREILKDTIIIFMALPTENAYEMQKTPIESNIRRIAFIYSELLSLPQSVSNELIHISDILPTLVDAAQLEWRTKDRIFIDGVNQWKALNINGKVRTSIYGDNFFIDDNWKLCYGTSNSIIYDSINNQNMESIINDNYDFNTYVESITSSDVHELFDDITANKIMLIRNRAKVHCNIKDINESIVINIKCSRTTPCLFDLQTDPCEFDDMHEHEFDLRRDEMKETFEQYLNNGLVKDFIITDGSHPSIPLDNHPTNSSNEDSQVIGDPILTPSGGLDGFLTLFLTSVVFLTLLVIVVCVKERCNSKRSVYLDKSKKVTFSDESGVAGNGISSISATVQKKTNSH</sequence>
<keyword evidence="4" id="KW-1133">Transmembrane helix</keyword>
<dbReference type="InterPro" id="IPR047115">
    <property type="entry name" value="ARSB"/>
</dbReference>
<organism evidence="6 7">
    <name type="scientific">Chironomus riparius</name>
    <dbReference type="NCBI Taxonomy" id="315576"/>
    <lineage>
        <taxon>Eukaryota</taxon>
        <taxon>Metazoa</taxon>
        <taxon>Ecdysozoa</taxon>
        <taxon>Arthropoda</taxon>
        <taxon>Hexapoda</taxon>
        <taxon>Insecta</taxon>
        <taxon>Pterygota</taxon>
        <taxon>Neoptera</taxon>
        <taxon>Endopterygota</taxon>
        <taxon>Diptera</taxon>
        <taxon>Nematocera</taxon>
        <taxon>Chironomoidea</taxon>
        <taxon>Chironomidae</taxon>
        <taxon>Chironominae</taxon>
        <taxon>Chironomus</taxon>
    </lineage>
</organism>
<dbReference type="InterPro" id="IPR017850">
    <property type="entry name" value="Alkaline_phosphatase_core_sf"/>
</dbReference>
<evidence type="ECO:0000256" key="3">
    <source>
        <dbReference type="ARBA" id="ARBA00023180"/>
    </source>
</evidence>
<dbReference type="Gene3D" id="3.40.720.10">
    <property type="entry name" value="Alkaline Phosphatase, subunit A"/>
    <property type="match status" value="2"/>
</dbReference>
<dbReference type="OrthoDB" id="7789821at2759"/>
<dbReference type="SUPFAM" id="SSF53649">
    <property type="entry name" value="Alkaline phosphatase-like"/>
    <property type="match status" value="1"/>
</dbReference>
<protein>
    <submittedName>
        <fullName evidence="6">Uncharacterized protein</fullName>
    </submittedName>
</protein>
<evidence type="ECO:0000313" key="6">
    <source>
        <dbReference type="EMBL" id="CAG9797836.1"/>
    </source>
</evidence>
<dbReference type="PANTHER" id="PTHR10342:SF274">
    <property type="entry name" value="ARYLSULFATASE B"/>
    <property type="match status" value="1"/>
</dbReference>
<name>A0A9N9WLC4_9DIPT</name>
<dbReference type="EMBL" id="OU895877">
    <property type="protein sequence ID" value="CAG9797836.1"/>
    <property type="molecule type" value="Genomic_DNA"/>
</dbReference>
<evidence type="ECO:0000256" key="1">
    <source>
        <dbReference type="ARBA" id="ARBA00022723"/>
    </source>
</evidence>
<keyword evidence="4" id="KW-0812">Transmembrane</keyword>
<keyword evidence="4" id="KW-0472">Membrane</keyword>
<dbReference type="GO" id="GO:0008484">
    <property type="term" value="F:sulfuric ester hydrolase activity"/>
    <property type="evidence" value="ECO:0007669"/>
    <property type="project" value="InterPro"/>
</dbReference>
<evidence type="ECO:0000256" key="4">
    <source>
        <dbReference type="SAM" id="Phobius"/>
    </source>
</evidence>
<feature type="chain" id="PRO_5040208383" evidence="5">
    <location>
        <begin position="19"/>
        <end position="510"/>
    </location>
</feature>
<evidence type="ECO:0000313" key="7">
    <source>
        <dbReference type="Proteomes" id="UP001153620"/>
    </source>
</evidence>